<comment type="caution">
    <text evidence="2">The sequence shown here is derived from an EMBL/GenBank/DDBJ whole genome shotgun (WGS) entry which is preliminary data.</text>
</comment>
<reference evidence="2 3" key="1">
    <citation type="submission" date="2024-01" db="EMBL/GenBank/DDBJ databases">
        <title>Genome assemblies of Stephania.</title>
        <authorList>
            <person name="Yang L."/>
        </authorList>
    </citation>
    <scope>NUCLEOTIDE SEQUENCE [LARGE SCALE GENOMIC DNA]</scope>
    <source>
        <strain evidence="2">QJT</strain>
        <tissue evidence="2">Leaf</tissue>
    </source>
</reference>
<feature type="compositionally biased region" description="Basic and acidic residues" evidence="1">
    <location>
        <begin position="100"/>
        <end position="114"/>
    </location>
</feature>
<keyword evidence="3" id="KW-1185">Reference proteome</keyword>
<dbReference type="EMBL" id="JBBNAE010000003">
    <property type="protein sequence ID" value="KAK9137276.1"/>
    <property type="molecule type" value="Genomic_DNA"/>
</dbReference>
<gene>
    <name evidence="2" type="ORF">Sjap_007870</name>
</gene>
<name>A0AAP0PDY3_9MAGN</name>
<evidence type="ECO:0000313" key="2">
    <source>
        <dbReference type="EMBL" id="KAK9137276.1"/>
    </source>
</evidence>
<sequence length="125" mass="14269">MQLYYDTLGDCSKGCVYGLRSYCSKKRRFGYLGASTSQRSSPLEIEVFCQRHAQFEAIIESYLGVCIDTGVSMSSAPPPPPRPPQEQQLQVRMDPTDPPEQQHHDGDDRDIHEQMDEETWVMRVS</sequence>
<dbReference type="AlphaFoldDB" id="A0AAP0PDY3"/>
<evidence type="ECO:0000313" key="3">
    <source>
        <dbReference type="Proteomes" id="UP001417504"/>
    </source>
</evidence>
<dbReference type="Proteomes" id="UP001417504">
    <property type="component" value="Unassembled WGS sequence"/>
</dbReference>
<feature type="region of interest" description="Disordered" evidence="1">
    <location>
        <begin position="70"/>
        <end position="125"/>
    </location>
</feature>
<accession>A0AAP0PDY3</accession>
<protein>
    <submittedName>
        <fullName evidence="2">Uncharacterized protein</fullName>
    </submittedName>
</protein>
<proteinExistence type="predicted"/>
<organism evidence="2 3">
    <name type="scientific">Stephania japonica</name>
    <dbReference type="NCBI Taxonomy" id="461633"/>
    <lineage>
        <taxon>Eukaryota</taxon>
        <taxon>Viridiplantae</taxon>
        <taxon>Streptophyta</taxon>
        <taxon>Embryophyta</taxon>
        <taxon>Tracheophyta</taxon>
        <taxon>Spermatophyta</taxon>
        <taxon>Magnoliopsida</taxon>
        <taxon>Ranunculales</taxon>
        <taxon>Menispermaceae</taxon>
        <taxon>Menispermoideae</taxon>
        <taxon>Cissampelideae</taxon>
        <taxon>Stephania</taxon>
    </lineage>
</organism>
<evidence type="ECO:0000256" key="1">
    <source>
        <dbReference type="SAM" id="MobiDB-lite"/>
    </source>
</evidence>